<feature type="transmembrane region" description="Helical" evidence="1">
    <location>
        <begin position="260"/>
        <end position="284"/>
    </location>
</feature>
<feature type="transmembrane region" description="Helical" evidence="1">
    <location>
        <begin position="305"/>
        <end position="323"/>
    </location>
</feature>
<dbReference type="Pfam" id="PF04087">
    <property type="entry name" value="DUF389"/>
    <property type="match status" value="1"/>
</dbReference>
<comment type="caution">
    <text evidence="2">The sequence shown here is derived from an EMBL/GenBank/DDBJ whole genome shotgun (WGS) entry which is preliminary data.</text>
</comment>
<evidence type="ECO:0000256" key="1">
    <source>
        <dbReference type="SAM" id="Phobius"/>
    </source>
</evidence>
<feature type="transmembrane region" description="Helical" evidence="1">
    <location>
        <begin position="203"/>
        <end position="224"/>
    </location>
</feature>
<evidence type="ECO:0000313" key="2">
    <source>
        <dbReference type="EMBL" id="MDN7023878.1"/>
    </source>
</evidence>
<name>A0ABT8M7G9_9EURY</name>
<reference evidence="2" key="1">
    <citation type="submission" date="2019-05" db="EMBL/GenBank/DDBJ databases">
        <title>Methanoculleus sp. FWC-SCC1, a methanogenic archaeon isolated from deep marine cold seep.</title>
        <authorList>
            <person name="Chen Y.-W."/>
            <person name="Chen S.-C."/>
            <person name="Teng N.-H."/>
            <person name="Lai M.-C."/>
        </authorList>
    </citation>
    <scope>NUCLEOTIDE SEQUENCE</scope>
    <source>
        <strain evidence="2">FWC-SCC1</strain>
    </source>
</reference>
<sequence length="329" mass="35222">MKKILVHVRDEDYDALVNTLEGLYYVTDHVGDVNEFILFAPDEDVNDLVEKIRDALDLRYNENMIEVSRPEFVVSTYLQRAEKKAEEKEENAPVEKLLNSVKPYTELDLEKVSLTSIAGLVALFGLFLNNSVIIIGAMLLSPIIGPIYSFSVNIALGKPGDALRSVGVLLALLGAVFLLSAIATFVINPFIPLPITEEITGRIVTNPIYIIMAVLLGFAAVLAYTLETPEVIAGVAIAAALLPPVVVSGIVLVLQPVSLLSSAVLVVDEIVGLIAGALLAVLVLKIGPRESRDQIAAGKYVFRSAMILAVLIGLLVAVTLFVGPGGPLV</sequence>
<dbReference type="NCBIfam" id="TIGR00341">
    <property type="entry name" value="TIGR00341 family protein"/>
    <property type="match status" value="1"/>
</dbReference>
<accession>A0ABT8M7G9</accession>
<protein>
    <submittedName>
        <fullName evidence="2">TIGR00341 family protein</fullName>
    </submittedName>
</protein>
<keyword evidence="1" id="KW-1133">Transmembrane helix</keyword>
<dbReference type="PANTHER" id="PTHR20992">
    <property type="entry name" value="AT15442P-RELATED"/>
    <property type="match status" value="1"/>
</dbReference>
<feature type="transmembrane region" description="Helical" evidence="1">
    <location>
        <begin position="168"/>
        <end position="191"/>
    </location>
</feature>
<dbReference type="PANTHER" id="PTHR20992:SF9">
    <property type="entry name" value="AT15442P-RELATED"/>
    <property type="match status" value="1"/>
</dbReference>
<proteinExistence type="predicted"/>
<dbReference type="Proteomes" id="UP001168338">
    <property type="component" value="Unassembled WGS sequence"/>
</dbReference>
<dbReference type="RefSeq" id="WP_301662963.1">
    <property type="nucleotide sequence ID" value="NZ_VCYH01000002.1"/>
</dbReference>
<feature type="transmembrane region" description="Helical" evidence="1">
    <location>
        <begin position="134"/>
        <end position="156"/>
    </location>
</feature>
<gene>
    <name evidence="2" type="ORF">FGU65_03050</name>
</gene>
<feature type="transmembrane region" description="Helical" evidence="1">
    <location>
        <begin position="231"/>
        <end position="254"/>
    </location>
</feature>
<keyword evidence="1" id="KW-0812">Transmembrane</keyword>
<keyword evidence="1" id="KW-0472">Membrane</keyword>
<evidence type="ECO:0000313" key="3">
    <source>
        <dbReference type="Proteomes" id="UP001168338"/>
    </source>
</evidence>
<dbReference type="InterPro" id="IPR005240">
    <property type="entry name" value="DUF389"/>
</dbReference>
<dbReference type="EMBL" id="VCYH01000002">
    <property type="protein sequence ID" value="MDN7023878.1"/>
    <property type="molecule type" value="Genomic_DNA"/>
</dbReference>
<keyword evidence="3" id="KW-1185">Reference proteome</keyword>
<organism evidence="2 3">
    <name type="scientific">Methanoculleus frigidifontis</name>
    <dbReference type="NCBI Taxonomy" id="2584085"/>
    <lineage>
        <taxon>Archaea</taxon>
        <taxon>Methanobacteriati</taxon>
        <taxon>Methanobacteriota</taxon>
        <taxon>Stenosarchaea group</taxon>
        <taxon>Methanomicrobia</taxon>
        <taxon>Methanomicrobiales</taxon>
        <taxon>Methanomicrobiaceae</taxon>
        <taxon>Methanoculleus</taxon>
    </lineage>
</organism>